<dbReference type="Gene3D" id="3.40.605.10">
    <property type="entry name" value="Aldehyde Dehydrogenase, Chain A, domain 1"/>
    <property type="match status" value="1"/>
</dbReference>
<evidence type="ECO:0000256" key="10">
    <source>
        <dbReference type="ARBA" id="ARBA00023062"/>
    </source>
</evidence>
<evidence type="ECO:0000256" key="8">
    <source>
        <dbReference type="ARBA" id="ARBA00023015"/>
    </source>
</evidence>
<keyword evidence="6 18" id="KW-0274">FAD</keyword>
<evidence type="ECO:0000256" key="16">
    <source>
        <dbReference type="ARBA" id="ARBA00060889"/>
    </source>
</evidence>
<dbReference type="FunFam" id="3.20.20.220:FF:000004">
    <property type="entry name" value="Bifunctional protein PutA"/>
    <property type="match status" value="1"/>
</dbReference>
<dbReference type="InterPro" id="IPR016163">
    <property type="entry name" value="Ald_DH_C"/>
</dbReference>
<keyword evidence="4 18" id="KW-0678">Repressor</keyword>
<evidence type="ECO:0000256" key="9">
    <source>
        <dbReference type="ARBA" id="ARBA00023027"/>
    </source>
</evidence>
<dbReference type="InterPro" id="IPR002872">
    <property type="entry name" value="Proline_DH_dom"/>
</dbReference>
<feature type="active site" evidence="19">
    <location>
        <position position="793"/>
    </location>
</feature>
<dbReference type="Pfam" id="PF00171">
    <property type="entry name" value="Aldedh"/>
    <property type="match status" value="1"/>
</dbReference>
<evidence type="ECO:0000256" key="14">
    <source>
        <dbReference type="ARBA" id="ARBA00048142"/>
    </source>
</evidence>
<feature type="domain" description="Aldehyde dehydrogenase" evidence="20">
    <location>
        <begin position="577"/>
        <end position="1010"/>
    </location>
</feature>
<dbReference type="GO" id="GO:0003700">
    <property type="term" value="F:DNA-binding transcription factor activity"/>
    <property type="evidence" value="ECO:0007669"/>
    <property type="project" value="InterPro"/>
</dbReference>
<evidence type="ECO:0000256" key="15">
    <source>
        <dbReference type="ARBA" id="ARBA00048779"/>
    </source>
</evidence>
<dbReference type="PANTHER" id="PTHR42862:SF1">
    <property type="entry name" value="DELTA-1-PYRROLINE-5-CARBOXYLATE DEHYDROGENASE 2, ISOFORM A-RELATED"/>
    <property type="match status" value="1"/>
</dbReference>
<evidence type="ECO:0000256" key="18">
    <source>
        <dbReference type="PIRNR" id="PIRNR000197"/>
    </source>
</evidence>
<dbReference type="GO" id="GO:0004657">
    <property type="term" value="F:proline dehydrogenase activity"/>
    <property type="evidence" value="ECO:0007669"/>
    <property type="project" value="UniProtKB-UniRule"/>
</dbReference>
<dbReference type="SUPFAM" id="SSF81935">
    <property type="entry name" value="N-terminal domain of bifunctional PutA protein"/>
    <property type="match status" value="1"/>
</dbReference>
<dbReference type="EC" id="1.5.5.2" evidence="18"/>
<dbReference type="EC" id="1.2.1.88" evidence="18"/>
<dbReference type="PIRSF" id="PIRSF000197">
    <property type="entry name" value="Bifunct_PutA"/>
    <property type="match status" value="1"/>
</dbReference>
<dbReference type="CDD" id="cd07125">
    <property type="entry name" value="ALDH_PutA-P5CDH"/>
    <property type="match status" value="1"/>
</dbReference>
<dbReference type="Gene3D" id="1.20.5.460">
    <property type="entry name" value="Single helix bin"/>
    <property type="match status" value="1"/>
</dbReference>
<evidence type="ECO:0000313" key="25">
    <source>
        <dbReference type="Proteomes" id="UP000190092"/>
    </source>
</evidence>
<dbReference type="Gene3D" id="3.20.20.220">
    <property type="match status" value="1"/>
</dbReference>
<protein>
    <recommendedName>
        <fullName evidence="18">Bifunctional protein PutA</fullName>
    </recommendedName>
    <domain>
        <recommendedName>
            <fullName evidence="18">Proline dehydrogenase</fullName>
            <ecNumber evidence="18">1.5.5.2</ecNumber>
        </recommendedName>
        <alternativeName>
            <fullName evidence="18">Proline oxidase</fullName>
        </alternativeName>
    </domain>
    <domain>
        <recommendedName>
            <fullName evidence="18">Delta-1-pyrroline-5-carboxylate dehydrogenase</fullName>
            <shortName evidence="18">P5C dehydrogenase</shortName>
            <ecNumber evidence="18">1.2.1.88</ecNumber>
        </recommendedName>
        <alternativeName>
            <fullName evidence="18">L-glutamate gamma-semialdehyde dehydrogenase</fullName>
        </alternativeName>
    </domain>
</protein>
<keyword evidence="7 18" id="KW-0560">Oxidoreductase</keyword>
<dbReference type="Gene3D" id="1.20.5.550">
    <property type="entry name" value="Single Helix bin"/>
    <property type="match status" value="1"/>
</dbReference>
<dbReference type="Pfam" id="PF18327">
    <property type="entry name" value="PRODH"/>
    <property type="match status" value="1"/>
</dbReference>
<dbReference type="NCBIfam" id="TIGR01238">
    <property type="entry name" value="D1pyr5carbox3"/>
    <property type="match status" value="1"/>
</dbReference>
<dbReference type="Gene3D" id="3.40.309.10">
    <property type="entry name" value="Aldehyde Dehydrogenase, Chain A, domain 2"/>
    <property type="match status" value="1"/>
</dbReference>
<evidence type="ECO:0000256" key="17">
    <source>
        <dbReference type="ARBA" id="ARBA00060911"/>
    </source>
</evidence>
<dbReference type="GO" id="GO:0003842">
    <property type="term" value="F:L-glutamate gamma-semialdehyde dehydrogenase activity"/>
    <property type="evidence" value="ECO:0007669"/>
    <property type="project" value="UniProtKB-UniRule"/>
</dbReference>
<keyword evidence="5 18" id="KW-0285">Flavoprotein</keyword>
<comment type="similarity">
    <text evidence="17 18">In the C-terminal section; belongs to the aldehyde dehydrogenase family.</text>
</comment>
<dbReference type="InterPro" id="IPR025703">
    <property type="entry name" value="Bifunct_PutA"/>
</dbReference>
<evidence type="ECO:0000256" key="7">
    <source>
        <dbReference type="ARBA" id="ARBA00023002"/>
    </source>
</evidence>
<evidence type="ECO:0000256" key="1">
    <source>
        <dbReference type="ARBA" id="ARBA00001974"/>
    </source>
</evidence>
<dbReference type="InterPro" id="IPR016161">
    <property type="entry name" value="Ald_DH/histidinol_DH"/>
</dbReference>
<evidence type="ECO:0000256" key="11">
    <source>
        <dbReference type="ARBA" id="ARBA00023125"/>
    </source>
</evidence>
<comment type="pathway">
    <text evidence="2 18">Amino-acid degradation; L-proline degradation into L-glutamate; L-glutamate from L-proline: step 1/2.</text>
</comment>
<feature type="domain" description="Proline utilization A proline dehydrogenase N-terminal" evidence="23">
    <location>
        <begin position="17"/>
        <end position="64"/>
    </location>
</feature>
<dbReference type="InterPro" id="IPR016160">
    <property type="entry name" value="Ald_DH_CS_CYS"/>
</dbReference>
<sequence length="1143" mass="122929">MTASPFHAFAESIRSQTPLRDAITSAYRRPETECLPPLIDVARLPAETMGAATGLARTLVQALRGKAGRGGVEGLIHEYALSSQEGVALMCLAEALLRIPDDATRDALIRDKIGGGDWQAHLGHSPSLFVNAATWGLLLTGRLASTHSERGLSAALTRLVARGGEPLIRRGVNLAMRLMGEQFVSGQTIDEALENGRAWEARGFRYSYDMLGEAAVTAAQAERYLEDYRRAIDAIGVAGEGRGPYEGPGISVKLSALYPRYSRAQIERVQAELYPRLKALAVQARSVDIGLNIDAEEADRLEISLDLLERLCFEPELAGWNGIGFVVQAYQKRCPFVVDWLIDLGRRSGHRLMVRLVKGAYWDGEIKRAQLDGLEGYPVFTRKMHTDVSYIACARKLLAAPDAVYPQFATHNALTLATIYTMAGPDYRVGQYEFQCLHGMGESLYEEVVGAEKLGRPCRIYAPVGTHETLLAYLVRRLLENGANTSFVNQIADPDFSIDALLADPVARAAALDPVGAPHERIVLPRDLFGSERRNSAGLDLADEHRLAALAVAVRASTREIWYAAPVLSDGLRESAAREVFNPADRRDLVGTVVEATPELVDAACARALPWHASPEARAECLERVAERLEARMPQLIGLIVREAGKTFANAIGEVREAVDFLRYYAAQARGFDNELHHPLGIVACISPWNFPLAIFAGQIAAALAAGNAVIAKPAEETPLIAAQMVKLFFGGGLPPGALQLLPGDGAVGAHLVGNPAVAGVVFTGSTEAARSIQKTLAERLGRDGRPIPLIAETGGQNALIADSSALSEQLVGDAVISAFDSAGQRCSALRILCLQDDIADRVLPMLKGAMAELAVGNPDRLSTDVGPVISAEAQKRLLDHIERMRQRGHAIYQPTLPAEAGQGLFVLPTLIEIASVDDLPGEVFGPVLHVLRYPRQRLEAVIGEVNRTGYGLTFGVHSRIDETVARATEASAAGNQYVNRNLIGAVVGVQPFGGHGLSGTGPKAGGPLYLLRLLSKRPLHAVETTEQELTGPVGERNTYRLRPKGTILCVAHDPAALQVQLNAVRSTGNRATMEVDDPQIAAALFDGSEEELRALNRRLAERHGAVIPVHCPPYPLEFLFDEVSLSVNTAAAGGNASLMAIG</sequence>
<evidence type="ECO:0000256" key="4">
    <source>
        <dbReference type="ARBA" id="ARBA00022491"/>
    </source>
</evidence>
<comment type="cofactor">
    <cofactor evidence="1 18">
        <name>FAD</name>
        <dbReference type="ChEBI" id="CHEBI:57692"/>
    </cofactor>
</comment>
<gene>
    <name evidence="24" type="ORF">SAMN02745126_00373</name>
</gene>
<keyword evidence="25" id="KW-1185">Reference proteome</keyword>
<dbReference type="InterPro" id="IPR016162">
    <property type="entry name" value="Ald_DH_N"/>
</dbReference>
<evidence type="ECO:0000256" key="5">
    <source>
        <dbReference type="ARBA" id="ARBA00022630"/>
    </source>
</evidence>
<dbReference type="InterPro" id="IPR024082">
    <property type="entry name" value="PRODH_PutA_dom_II"/>
</dbReference>
<dbReference type="GO" id="GO:0003677">
    <property type="term" value="F:DNA binding"/>
    <property type="evidence" value="ECO:0007669"/>
    <property type="project" value="UniProtKB-KW"/>
</dbReference>
<name>A0A1T4JR16_9HYPH</name>
<dbReference type="InterPro" id="IPR029041">
    <property type="entry name" value="FAD-linked_oxidoreductase-like"/>
</dbReference>
<dbReference type="FunFam" id="1.20.5.460:FF:000001">
    <property type="entry name" value="Bifunctional protein PutA"/>
    <property type="match status" value="1"/>
</dbReference>
<dbReference type="EMBL" id="FUWJ01000001">
    <property type="protein sequence ID" value="SJZ32662.1"/>
    <property type="molecule type" value="Genomic_DNA"/>
</dbReference>
<dbReference type="InterPro" id="IPR024090">
    <property type="entry name" value="PRODH_PutA_dom_I"/>
</dbReference>
<evidence type="ECO:0000256" key="2">
    <source>
        <dbReference type="ARBA" id="ARBA00004739"/>
    </source>
</evidence>
<evidence type="ECO:0000259" key="20">
    <source>
        <dbReference type="Pfam" id="PF00171"/>
    </source>
</evidence>
<reference evidence="25" key="1">
    <citation type="submission" date="2017-02" db="EMBL/GenBank/DDBJ databases">
        <authorList>
            <person name="Varghese N."/>
            <person name="Submissions S."/>
        </authorList>
    </citation>
    <scope>NUCLEOTIDE SEQUENCE [LARGE SCALE GENOMIC DNA]</scope>
    <source>
        <strain evidence="25">ATCC 27094</strain>
    </source>
</reference>
<feature type="domain" description="Proline dehydrogenase PutA" evidence="22">
    <location>
        <begin position="72"/>
        <end position="183"/>
    </location>
</feature>
<dbReference type="NCBIfam" id="NF008869">
    <property type="entry name" value="PRK11904.1"/>
    <property type="match status" value="1"/>
</dbReference>
<dbReference type="PROSITE" id="PS00070">
    <property type="entry name" value="ALDEHYDE_DEHYDR_CYS"/>
    <property type="match status" value="1"/>
</dbReference>
<evidence type="ECO:0000259" key="21">
    <source>
        <dbReference type="Pfam" id="PF01619"/>
    </source>
</evidence>
<evidence type="ECO:0000256" key="13">
    <source>
        <dbReference type="ARBA" id="ARBA00023268"/>
    </source>
</evidence>
<organism evidence="24 25">
    <name type="scientific">Enhydrobacter aerosaccus</name>
    <dbReference type="NCBI Taxonomy" id="225324"/>
    <lineage>
        <taxon>Bacteria</taxon>
        <taxon>Pseudomonadati</taxon>
        <taxon>Pseudomonadota</taxon>
        <taxon>Alphaproteobacteria</taxon>
        <taxon>Hyphomicrobiales</taxon>
        <taxon>Enhydrobacter</taxon>
    </lineage>
</organism>
<dbReference type="SUPFAM" id="SSF51730">
    <property type="entry name" value="FAD-linked oxidoreductase"/>
    <property type="match status" value="1"/>
</dbReference>
<dbReference type="InterPro" id="IPR005933">
    <property type="entry name" value="PutA_C"/>
</dbReference>
<dbReference type="FunFam" id="3.40.309.10:FF:000005">
    <property type="entry name" value="1-pyrroline-5-carboxylate dehydrogenase 1"/>
    <property type="match status" value="1"/>
</dbReference>
<comment type="pathway">
    <text evidence="3 18">Amino-acid degradation; L-proline degradation into L-glutamate; L-glutamate from L-proline: step 2/2.</text>
</comment>
<evidence type="ECO:0000256" key="19">
    <source>
        <dbReference type="PIRSR" id="PIRSR000197-1"/>
    </source>
</evidence>
<dbReference type="Pfam" id="PF14850">
    <property type="entry name" value="Pro_dh-DNA_bdg"/>
    <property type="match status" value="1"/>
</dbReference>
<dbReference type="PANTHER" id="PTHR42862">
    <property type="entry name" value="DELTA-1-PYRROLINE-5-CARBOXYLATE DEHYDROGENASE 1, ISOFORM A-RELATED"/>
    <property type="match status" value="1"/>
</dbReference>
<keyword evidence="8 18" id="KW-0805">Transcription regulation</keyword>
<keyword evidence="12 18" id="KW-0804">Transcription</keyword>
<keyword evidence="13" id="KW-0511">Multifunctional enzyme</keyword>
<dbReference type="InterPro" id="IPR024089">
    <property type="entry name" value="PRODH_PutA_dom_I/II"/>
</dbReference>
<dbReference type="InterPro" id="IPR015590">
    <property type="entry name" value="Aldehyde_DH_dom"/>
</dbReference>
<keyword evidence="9 18" id="KW-0520">NAD</keyword>
<dbReference type="InterPro" id="IPR050485">
    <property type="entry name" value="Proline_metab_enzyme"/>
</dbReference>
<dbReference type="Proteomes" id="UP000190092">
    <property type="component" value="Unassembled WGS sequence"/>
</dbReference>
<proteinExistence type="inferred from homology"/>
<dbReference type="GO" id="GO:0009898">
    <property type="term" value="C:cytoplasmic side of plasma membrane"/>
    <property type="evidence" value="ECO:0007669"/>
    <property type="project" value="TreeGrafter"/>
</dbReference>
<dbReference type="STRING" id="225324.SAMN02745126_00373"/>
<dbReference type="OrthoDB" id="9812625at2"/>
<accession>A0A1T4JR16</accession>
<dbReference type="GO" id="GO:0010133">
    <property type="term" value="P:L-proline catabolic process to L-glutamate"/>
    <property type="evidence" value="ECO:0007669"/>
    <property type="project" value="UniProtKB-UniRule"/>
</dbReference>
<comment type="catalytic activity">
    <reaction evidence="15 18">
        <text>L-proline + a quinone = (S)-1-pyrroline-5-carboxylate + a quinol + H(+)</text>
        <dbReference type="Rhea" id="RHEA:23784"/>
        <dbReference type="ChEBI" id="CHEBI:15378"/>
        <dbReference type="ChEBI" id="CHEBI:17388"/>
        <dbReference type="ChEBI" id="CHEBI:24646"/>
        <dbReference type="ChEBI" id="CHEBI:60039"/>
        <dbReference type="ChEBI" id="CHEBI:132124"/>
        <dbReference type="EC" id="1.5.5.2"/>
    </reaction>
</comment>
<evidence type="ECO:0000256" key="12">
    <source>
        <dbReference type="ARBA" id="ARBA00023163"/>
    </source>
</evidence>
<evidence type="ECO:0000313" key="24">
    <source>
        <dbReference type="EMBL" id="SJZ32662.1"/>
    </source>
</evidence>
<dbReference type="NCBIfam" id="NF008772">
    <property type="entry name" value="PRK11809.1"/>
    <property type="match status" value="1"/>
</dbReference>
<dbReference type="SUPFAM" id="SSF53720">
    <property type="entry name" value="ALDH-like"/>
    <property type="match status" value="1"/>
</dbReference>
<evidence type="ECO:0000259" key="23">
    <source>
        <dbReference type="Pfam" id="PF18327"/>
    </source>
</evidence>
<dbReference type="UniPathway" id="UPA00261">
    <property type="reaction ID" value="UER00373"/>
</dbReference>
<keyword evidence="10 18" id="KW-0642">Proline metabolism</keyword>
<evidence type="ECO:0000256" key="3">
    <source>
        <dbReference type="ARBA" id="ARBA00004786"/>
    </source>
</evidence>
<dbReference type="InterPro" id="IPR041349">
    <property type="entry name" value="PRODH"/>
</dbReference>
<evidence type="ECO:0000259" key="22">
    <source>
        <dbReference type="Pfam" id="PF14850"/>
    </source>
</evidence>
<feature type="active site" evidence="19">
    <location>
        <position position="827"/>
    </location>
</feature>
<dbReference type="AlphaFoldDB" id="A0A1T4JR16"/>
<dbReference type="RefSeq" id="WP_085933476.1">
    <property type="nucleotide sequence ID" value="NZ_FUWJ01000001.1"/>
</dbReference>
<comment type="function">
    <text evidence="18">Oxidizes proline to glutamate for use as a carbon and nitrogen source.</text>
</comment>
<dbReference type="Pfam" id="PF01619">
    <property type="entry name" value="Pro_dh"/>
    <property type="match status" value="1"/>
</dbReference>
<keyword evidence="11 18" id="KW-0238">DNA-binding</keyword>
<evidence type="ECO:0000256" key="6">
    <source>
        <dbReference type="ARBA" id="ARBA00022827"/>
    </source>
</evidence>
<comment type="catalytic activity">
    <reaction evidence="14 18">
        <text>L-glutamate 5-semialdehyde + NAD(+) + H2O = L-glutamate + NADH + 2 H(+)</text>
        <dbReference type="Rhea" id="RHEA:30235"/>
        <dbReference type="ChEBI" id="CHEBI:15377"/>
        <dbReference type="ChEBI" id="CHEBI:15378"/>
        <dbReference type="ChEBI" id="CHEBI:29985"/>
        <dbReference type="ChEBI" id="CHEBI:57540"/>
        <dbReference type="ChEBI" id="CHEBI:57945"/>
        <dbReference type="ChEBI" id="CHEBI:58066"/>
        <dbReference type="EC" id="1.2.1.88"/>
    </reaction>
</comment>
<feature type="domain" description="Proline dehydrogenase" evidence="21">
    <location>
        <begin position="193"/>
        <end position="490"/>
    </location>
</feature>
<comment type="similarity">
    <text evidence="16 18">In the N-terminal section; belongs to the proline dehydrogenase family.</text>
</comment>